<feature type="region of interest" description="Disordered" evidence="1">
    <location>
        <begin position="352"/>
        <end position="395"/>
    </location>
</feature>
<feature type="domain" description="SCA7" evidence="2">
    <location>
        <begin position="230"/>
        <end position="297"/>
    </location>
</feature>
<feature type="compositionally biased region" description="Basic and acidic residues" evidence="1">
    <location>
        <begin position="499"/>
        <end position="508"/>
    </location>
</feature>
<dbReference type="PANTHER" id="PTHR15117:SF5">
    <property type="entry name" value="ATAXIN-7-LIKE PROTEIN 2"/>
    <property type="match status" value="1"/>
</dbReference>
<dbReference type="AlphaFoldDB" id="A0A8C0CU43"/>
<dbReference type="Ensembl" id="ENSBMST00010011662.1">
    <property type="protein sequence ID" value="ENSBMSP00010010499.1"/>
    <property type="gene ID" value="ENSBMSG00010007676.1"/>
</dbReference>
<feature type="compositionally biased region" description="Low complexity" evidence="1">
    <location>
        <begin position="460"/>
        <end position="483"/>
    </location>
</feature>
<feature type="compositionally biased region" description="Low complexity" evidence="1">
    <location>
        <begin position="366"/>
        <end position="377"/>
    </location>
</feature>
<evidence type="ECO:0000256" key="1">
    <source>
        <dbReference type="SAM" id="MobiDB-lite"/>
    </source>
</evidence>
<dbReference type="GeneTree" id="ENSGT00940000159736"/>
<feature type="region of interest" description="Disordered" evidence="1">
    <location>
        <begin position="288"/>
        <end position="317"/>
    </location>
</feature>
<dbReference type="PANTHER" id="PTHR15117">
    <property type="entry name" value="ATAXIN 7 RELATED"/>
    <property type="match status" value="1"/>
</dbReference>
<sequence length="543" mass="58776">MAVRERAAAAMAALERRVPSLDDFAGQSWSSWVERAELPAADGAELEESNKNLKKLDAMTLIKEDMSIFGHCPAHDDFYLVVCNHCSQVVKPQAFQKHCERRHGPLSKLYARAPPPPPAPASSQKCHVVNGQGPACRAPGSTKTSSREKGQGSRSRGHQPPEKTQKDNLCQPAGLSKDSPGRNPMASPSKELPGRGSIEITPSEGPSHRAEGSPSEKEPGGARLPPKTHRKMARKECDLNRQCGVINPETKKICTRLLTCKIHSVHQRREVQGRAKDFDVLVAELKANSRKGESPKEKSPGRKEAALERPSQEPPSSVQVVAAVAAPSSTFSARAKQTYPYCALPRYVQDPSELDDEGPCGGDGDPGLFPFPLPRGGAQASSEESEEEGTSDDLHLPTDCHYATRPPRPQAFCTFGSRLVSPGCYVFSRRLDRFCSALSSMLERHLSSHMWKKIPPAAEPPSHLVSSPPSAPLSPSSMGSCPRLPGPPPRPACPALHAPTKDSGVHGREPGHHLTTACQHTFPILQQAPTFQGQQVIQRQGRA</sequence>
<dbReference type="PROSITE" id="PS51505">
    <property type="entry name" value="SCA7"/>
    <property type="match status" value="1"/>
</dbReference>
<feature type="compositionally biased region" description="Basic and acidic residues" evidence="1">
    <location>
        <begin position="290"/>
        <end position="311"/>
    </location>
</feature>
<dbReference type="Pfam" id="PF08313">
    <property type="entry name" value="SCA7"/>
    <property type="match status" value="1"/>
</dbReference>
<dbReference type="InterPro" id="IPR052237">
    <property type="entry name" value="Ataxin-7-like_regulator"/>
</dbReference>
<feature type="region of interest" description="Disordered" evidence="1">
    <location>
        <begin position="458"/>
        <end position="508"/>
    </location>
</feature>
<proteinExistence type="predicted"/>
<feature type="compositionally biased region" description="Basic and acidic residues" evidence="1">
    <location>
        <begin position="206"/>
        <end position="220"/>
    </location>
</feature>
<feature type="region of interest" description="Disordered" evidence="1">
    <location>
        <begin position="107"/>
        <end position="232"/>
    </location>
</feature>
<reference evidence="3" key="1">
    <citation type="submission" date="2023-09" db="UniProtKB">
        <authorList>
            <consortium name="Ensembl"/>
        </authorList>
    </citation>
    <scope>IDENTIFICATION</scope>
</reference>
<dbReference type="Gene3D" id="6.10.140.1270">
    <property type="match status" value="1"/>
</dbReference>
<name>A0A8C0CU43_BALMU</name>
<accession>A0A8C0CU43</accession>
<gene>
    <name evidence="3" type="primary">ATXN7L2</name>
</gene>
<protein>
    <submittedName>
        <fullName evidence="3">Ataxin 7 like 2</fullName>
    </submittedName>
</protein>
<organism evidence="3">
    <name type="scientific">Balaenoptera musculus</name>
    <name type="common">Blue whale</name>
    <dbReference type="NCBI Taxonomy" id="9771"/>
    <lineage>
        <taxon>Eukaryota</taxon>
        <taxon>Metazoa</taxon>
        <taxon>Chordata</taxon>
        <taxon>Craniata</taxon>
        <taxon>Vertebrata</taxon>
        <taxon>Euteleostomi</taxon>
        <taxon>Mammalia</taxon>
        <taxon>Eutheria</taxon>
        <taxon>Laurasiatheria</taxon>
        <taxon>Artiodactyla</taxon>
        <taxon>Whippomorpha</taxon>
        <taxon>Cetacea</taxon>
        <taxon>Mysticeti</taxon>
        <taxon>Balaenopteridae</taxon>
        <taxon>Balaenoptera</taxon>
    </lineage>
</organism>
<evidence type="ECO:0000259" key="2">
    <source>
        <dbReference type="PROSITE" id="PS51505"/>
    </source>
</evidence>
<dbReference type="InterPro" id="IPR013243">
    <property type="entry name" value="SCA7_dom"/>
</dbReference>
<evidence type="ECO:0000313" key="3">
    <source>
        <dbReference type="Ensembl" id="ENSBMSP00010010499.1"/>
    </source>
</evidence>